<accession>A0A8S1EXC1</accession>
<gene>
    <name evidence="2" type="ORF">CBOVIS_LOCUS8141</name>
</gene>
<feature type="compositionally biased region" description="Acidic residues" evidence="1">
    <location>
        <begin position="143"/>
        <end position="152"/>
    </location>
</feature>
<sequence length="152" mass="17798">MRDEDPIWITRIQNRVSFKRFYERINLYKELGIDYSRLKKYINSSVAPKDVFQVMVETWNGNERCILVDEWHVKATGPVYERFLTKYEDLDSMNKTMEADDTFSAAATFEWSPEDSPEFIENSDDDEGSTLQLENDSPCSIEISEDDDVVIN</sequence>
<dbReference type="EMBL" id="CADEPM010000005">
    <property type="protein sequence ID" value="CAB3406011.1"/>
    <property type="molecule type" value="Genomic_DNA"/>
</dbReference>
<dbReference type="OrthoDB" id="10572594at2759"/>
<organism evidence="2 3">
    <name type="scientific">Caenorhabditis bovis</name>
    <dbReference type="NCBI Taxonomy" id="2654633"/>
    <lineage>
        <taxon>Eukaryota</taxon>
        <taxon>Metazoa</taxon>
        <taxon>Ecdysozoa</taxon>
        <taxon>Nematoda</taxon>
        <taxon>Chromadorea</taxon>
        <taxon>Rhabditida</taxon>
        <taxon>Rhabditina</taxon>
        <taxon>Rhabditomorpha</taxon>
        <taxon>Rhabditoidea</taxon>
        <taxon>Rhabditidae</taxon>
        <taxon>Peloderinae</taxon>
        <taxon>Caenorhabditis</taxon>
    </lineage>
</organism>
<feature type="compositionally biased region" description="Acidic residues" evidence="1">
    <location>
        <begin position="115"/>
        <end position="128"/>
    </location>
</feature>
<comment type="caution">
    <text evidence="2">The sequence shown here is derived from an EMBL/GenBank/DDBJ whole genome shotgun (WGS) entry which is preliminary data.</text>
</comment>
<proteinExistence type="predicted"/>
<feature type="compositionally biased region" description="Polar residues" evidence="1">
    <location>
        <begin position="129"/>
        <end position="138"/>
    </location>
</feature>
<evidence type="ECO:0000313" key="2">
    <source>
        <dbReference type="EMBL" id="CAB3406011.1"/>
    </source>
</evidence>
<name>A0A8S1EXC1_9PELO</name>
<evidence type="ECO:0000313" key="3">
    <source>
        <dbReference type="Proteomes" id="UP000494206"/>
    </source>
</evidence>
<keyword evidence="3" id="KW-1185">Reference proteome</keyword>
<feature type="region of interest" description="Disordered" evidence="1">
    <location>
        <begin position="115"/>
        <end position="152"/>
    </location>
</feature>
<reference evidence="2 3" key="1">
    <citation type="submission" date="2020-04" db="EMBL/GenBank/DDBJ databases">
        <authorList>
            <person name="Laetsch R D."/>
            <person name="Stevens L."/>
            <person name="Kumar S."/>
            <person name="Blaxter L. M."/>
        </authorList>
    </citation>
    <scope>NUCLEOTIDE SEQUENCE [LARGE SCALE GENOMIC DNA]</scope>
</reference>
<evidence type="ECO:0000256" key="1">
    <source>
        <dbReference type="SAM" id="MobiDB-lite"/>
    </source>
</evidence>
<dbReference type="Proteomes" id="UP000494206">
    <property type="component" value="Unassembled WGS sequence"/>
</dbReference>
<protein>
    <submittedName>
        <fullName evidence="2">Uncharacterized protein</fullName>
    </submittedName>
</protein>
<dbReference type="AlphaFoldDB" id="A0A8S1EXC1"/>